<dbReference type="GO" id="GO:0003676">
    <property type="term" value="F:nucleic acid binding"/>
    <property type="evidence" value="ECO:0007669"/>
    <property type="project" value="InterPro"/>
</dbReference>
<dbReference type="Proteomes" id="UP000838756">
    <property type="component" value="Unassembled WGS sequence"/>
</dbReference>
<protein>
    <submittedName>
        <fullName evidence="2">Jg14192 protein</fullName>
    </submittedName>
</protein>
<gene>
    <name evidence="2" type="primary">jg14192</name>
    <name evidence="2" type="ORF">PAEG_LOCUS7456</name>
</gene>
<dbReference type="Gene3D" id="3.30.420.10">
    <property type="entry name" value="Ribonuclease H-like superfamily/Ribonuclease H"/>
    <property type="match status" value="1"/>
</dbReference>
<dbReference type="Pfam" id="PF03184">
    <property type="entry name" value="DDE_1"/>
    <property type="match status" value="1"/>
</dbReference>
<keyword evidence="3" id="KW-1185">Reference proteome</keyword>
<evidence type="ECO:0000259" key="1">
    <source>
        <dbReference type="Pfam" id="PF03184"/>
    </source>
</evidence>
<comment type="caution">
    <text evidence="2">The sequence shown here is derived from an EMBL/GenBank/DDBJ whole genome shotgun (WGS) entry which is preliminary data.</text>
</comment>
<organism evidence="2 3">
    <name type="scientific">Pararge aegeria aegeria</name>
    <dbReference type="NCBI Taxonomy" id="348720"/>
    <lineage>
        <taxon>Eukaryota</taxon>
        <taxon>Metazoa</taxon>
        <taxon>Ecdysozoa</taxon>
        <taxon>Arthropoda</taxon>
        <taxon>Hexapoda</taxon>
        <taxon>Insecta</taxon>
        <taxon>Pterygota</taxon>
        <taxon>Neoptera</taxon>
        <taxon>Endopterygota</taxon>
        <taxon>Lepidoptera</taxon>
        <taxon>Glossata</taxon>
        <taxon>Ditrysia</taxon>
        <taxon>Papilionoidea</taxon>
        <taxon>Nymphalidae</taxon>
        <taxon>Satyrinae</taxon>
        <taxon>Satyrini</taxon>
        <taxon>Parargina</taxon>
        <taxon>Pararge</taxon>
    </lineage>
</organism>
<dbReference type="InterPro" id="IPR036397">
    <property type="entry name" value="RNaseH_sf"/>
</dbReference>
<evidence type="ECO:0000313" key="3">
    <source>
        <dbReference type="Proteomes" id="UP000838756"/>
    </source>
</evidence>
<evidence type="ECO:0000313" key="2">
    <source>
        <dbReference type="EMBL" id="CAH2226764.1"/>
    </source>
</evidence>
<dbReference type="OrthoDB" id="10035668at2759"/>
<feature type="domain" description="DDE-1" evidence="1">
    <location>
        <begin position="1"/>
        <end position="117"/>
    </location>
</feature>
<reference evidence="2" key="1">
    <citation type="submission" date="2022-03" db="EMBL/GenBank/DDBJ databases">
        <authorList>
            <person name="Lindestad O."/>
        </authorList>
    </citation>
    <scope>NUCLEOTIDE SEQUENCE</scope>
</reference>
<sequence length="124" mass="14270">METEIFFNYMLNHVIPSLGTERPQLMVYDGHVTHVDERVVALAAENGLIILKLPAHTSHLLQPLDLAVFKSFKSIWDVQLVTWQRENIGIKVRKQAFARKFAEAWHKTKPEVIRNGFKKGGIYS</sequence>
<name>A0A8S4R184_9NEOP</name>
<proteinExistence type="predicted"/>
<dbReference type="AlphaFoldDB" id="A0A8S4R184"/>
<dbReference type="EMBL" id="CAKXAJ010021969">
    <property type="protein sequence ID" value="CAH2226764.1"/>
    <property type="molecule type" value="Genomic_DNA"/>
</dbReference>
<dbReference type="InterPro" id="IPR004875">
    <property type="entry name" value="DDE_SF_endonuclease_dom"/>
</dbReference>
<accession>A0A8S4R184</accession>